<gene>
    <name evidence="1" type="ORF">FKW77_007897</name>
</gene>
<dbReference type="OrthoDB" id="5388012at2759"/>
<proteinExistence type="predicted"/>
<name>A0A517L9N2_9PEZI</name>
<dbReference type="Gene3D" id="3.30.429.10">
    <property type="entry name" value="Macrophage Migration Inhibitory Factor"/>
    <property type="match status" value="1"/>
</dbReference>
<evidence type="ECO:0000313" key="2">
    <source>
        <dbReference type="Proteomes" id="UP000316270"/>
    </source>
</evidence>
<dbReference type="EMBL" id="CP042191">
    <property type="protein sequence ID" value="QDS72337.1"/>
    <property type="molecule type" value="Genomic_DNA"/>
</dbReference>
<dbReference type="Proteomes" id="UP000316270">
    <property type="component" value="Chromosome 7"/>
</dbReference>
<sequence>MPFYTIHCDRKRGKEQISAKLAHVHADTFGGDADAVRVEFNSHRSFVGGTDVGVKRFGGLKRKVESFFGAIRLEMTDYIVVQMAFRESPLPEVWQEYCRKVAELYGDANISIYLQKLEMEVEFGNLVSLAGLESKESTKRSDPPACIDHVEEDVIEKTW</sequence>
<accession>A0A517L9N2</accession>
<dbReference type="AlphaFoldDB" id="A0A517L9N2"/>
<protein>
    <submittedName>
        <fullName evidence="1">Uncharacterized protein</fullName>
    </submittedName>
</protein>
<reference evidence="1 2" key="1">
    <citation type="submission" date="2019-07" db="EMBL/GenBank/DDBJ databases">
        <title>Finished genome of Venturia effusa.</title>
        <authorList>
            <person name="Young C.A."/>
            <person name="Cox M.P."/>
            <person name="Ganley A.R.D."/>
            <person name="David W.J."/>
        </authorList>
    </citation>
    <scope>NUCLEOTIDE SEQUENCE [LARGE SCALE GENOMIC DNA]</scope>
    <source>
        <strain evidence="2">albino</strain>
    </source>
</reference>
<organism evidence="1 2">
    <name type="scientific">Venturia effusa</name>
    <dbReference type="NCBI Taxonomy" id="50376"/>
    <lineage>
        <taxon>Eukaryota</taxon>
        <taxon>Fungi</taxon>
        <taxon>Dikarya</taxon>
        <taxon>Ascomycota</taxon>
        <taxon>Pezizomycotina</taxon>
        <taxon>Dothideomycetes</taxon>
        <taxon>Pleosporomycetidae</taxon>
        <taxon>Venturiales</taxon>
        <taxon>Venturiaceae</taxon>
        <taxon>Venturia</taxon>
    </lineage>
</organism>
<keyword evidence="2" id="KW-1185">Reference proteome</keyword>
<evidence type="ECO:0000313" key="1">
    <source>
        <dbReference type="EMBL" id="QDS72337.1"/>
    </source>
</evidence>
<dbReference type="InterPro" id="IPR014347">
    <property type="entry name" value="Tautomerase/MIF_sf"/>
</dbReference>